<reference evidence="5" key="1">
    <citation type="journal article" date="2020" name="bioRxiv">
        <title>Chromosome-level reference genome of the European wasp spider Argiope bruennichi: a resource for studies on range expansion and evolutionary adaptation.</title>
        <authorList>
            <person name="Sheffer M.M."/>
            <person name="Hoppe A."/>
            <person name="Krehenwinkel H."/>
            <person name="Uhl G."/>
            <person name="Kuss A.W."/>
            <person name="Jensen L."/>
            <person name="Jensen C."/>
            <person name="Gillespie R.G."/>
            <person name="Hoff K.J."/>
            <person name="Prost S."/>
        </authorList>
    </citation>
    <scope>NUCLEOTIDE SEQUENCE</scope>
</reference>
<dbReference type="InterPro" id="IPR004910">
    <property type="entry name" value="Yippee/Mis18/Cereblon"/>
</dbReference>
<gene>
    <name evidence="5" type="ORF">HNY73_016217</name>
</gene>
<comment type="similarity">
    <text evidence="1">Belongs to the yippee family.</text>
</comment>
<proteinExistence type="inferred from homology"/>
<dbReference type="PROSITE" id="PS51792">
    <property type="entry name" value="YIPPEE"/>
    <property type="match status" value="1"/>
</dbReference>
<dbReference type="GO" id="GO:0046872">
    <property type="term" value="F:metal ion binding"/>
    <property type="evidence" value="ECO:0007669"/>
    <property type="project" value="UniProtKB-KW"/>
</dbReference>
<evidence type="ECO:0000256" key="3">
    <source>
        <dbReference type="ARBA" id="ARBA00022833"/>
    </source>
</evidence>
<protein>
    <submittedName>
        <fullName evidence="5">Protein yippee-like 5 like protein</fullName>
    </submittedName>
</protein>
<evidence type="ECO:0000259" key="4">
    <source>
        <dbReference type="PROSITE" id="PS51792"/>
    </source>
</evidence>
<dbReference type="InterPro" id="IPR034751">
    <property type="entry name" value="Yippee"/>
</dbReference>
<reference evidence="5" key="2">
    <citation type="submission" date="2020-06" db="EMBL/GenBank/DDBJ databases">
        <authorList>
            <person name="Sheffer M."/>
        </authorList>
    </citation>
    <scope>NUCLEOTIDE SEQUENCE</scope>
</reference>
<evidence type="ECO:0000313" key="6">
    <source>
        <dbReference type="Proteomes" id="UP000807504"/>
    </source>
</evidence>
<organism evidence="5 6">
    <name type="scientific">Argiope bruennichi</name>
    <name type="common">Wasp spider</name>
    <name type="synonym">Aranea bruennichi</name>
    <dbReference type="NCBI Taxonomy" id="94029"/>
    <lineage>
        <taxon>Eukaryota</taxon>
        <taxon>Metazoa</taxon>
        <taxon>Ecdysozoa</taxon>
        <taxon>Arthropoda</taxon>
        <taxon>Chelicerata</taxon>
        <taxon>Arachnida</taxon>
        <taxon>Araneae</taxon>
        <taxon>Araneomorphae</taxon>
        <taxon>Entelegynae</taxon>
        <taxon>Araneoidea</taxon>
        <taxon>Araneidae</taxon>
        <taxon>Argiope</taxon>
    </lineage>
</organism>
<evidence type="ECO:0000256" key="1">
    <source>
        <dbReference type="ARBA" id="ARBA00005613"/>
    </source>
</evidence>
<dbReference type="PANTHER" id="PTHR13848">
    <property type="entry name" value="PROTEIN YIPPEE-LIKE CG15309-RELATED"/>
    <property type="match status" value="1"/>
</dbReference>
<dbReference type="InterPro" id="IPR039058">
    <property type="entry name" value="Yippee_fam"/>
</dbReference>
<comment type="caution">
    <text evidence="5">The sequence shown here is derived from an EMBL/GenBank/DDBJ whole genome shotgun (WGS) entry which is preliminary data.</text>
</comment>
<feature type="domain" description="Yippee" evidence="4">
    <location>
        <begin position="114"/>
        <end position="211"/>
    </location>
</feature>
<evidence type="ECO:0000256" key="2">
    <source>
        <dbReference type="ARBA" id="ARBA00022723"/>
    </source>
</evidence>
<keyword evidence="2" id="KW-0479">Metal-binding</keyword>
<name>A0A8T0EJB3_ARGBR</name>
<dbReference type="Proteomes" id="UP000807504">
    <property type="component" value="Unassembled WGS sequence"/>
</dbReference>
<keyword evidence="3" id="KW-0862">Zinc</keyword>
<dbReference type="EMBL" id="JABXBU010002227">
    <property type="protein sequence ID" value="KAF8773564.1"/>
    <property type="molecule type" value="Genomic_DNA"/>
</dbReference>
<sequence>MLTMTASKYFFQMESDIVMKTQNCIILKKLEDRNSLHRLQHHILTTQIQLPATITAFYIHSLSTTTHRCGRKCSKLSRSTLTSDKLFFHSETSSSGRDSQNMGVVFLEHLGGQMTYRCDTCNTYLTHRGNLVSTRFTSASGPAWLFSEVANIHYDNAVSRNMVTGRHIVRNIYCNGCSSRLGWFYEMTFANGQEYKEGCKILEVVLIREEADDMTDTSFGMHMSLSG</sequence>
<evidence type="ECO:0000313" key="5">
    <source>
        <dbReference type="EMBL" id="KAF8773564.1"/>
    </source>
</evidence>
<dbReference type="Pfam" id="PF03226">
    <property type="entry name" value="Yippee-Mis18"/>
    <property type="match status" value="1"/>
</dbReference>
<keyword evidence="6" id="KW-1185">Reference proteome</keyword>
<dbReference type="AlphaFoldDB" id="A0A8T0EJB3"/>
<accession>A0A8T0EJB3</accession>